<organism evidence="3 4">
    <name type="scientific">Alcanivorax nanhaiticus</name>
    <dbReference type="NCBI Taxonomy" id="1177154"/>
    <lineage>
        <taxon>Bacteria</taxon>
        <taxon>Pseudomonadati</taxon>
        <taxon>Pseudomonadota</taxon>
        <taxon>Gammaproteobacteria</taxon>
        <taxon>Oceanospirillales</taxon>
        <taxon>Alcanivoracaceae</taxon>
        <taxon>Alcanivorax</taxon>
    </lineage>
</organism>
<protein>
    <recommendedName>
        <fullName evidence="5">Porin domain-containing protein</fullName>
    </recommendedName>
</protein>
<evidence type="ECO:0008006" key="5">
    <source>
        <dbReference type="Google" id="ProtNLM"/>
    </source>
</evidence>
<dbReference type="InterPro" id="IPR023614">
    <property type="entry name" value="Porin_dom_sf"/>
</dbReference>
<evidence type="ECO:0000313" key="3">
    <source>
        <dbReference type="EMBL" id="KGD66264.1"/>
    </source>
</evidence>
<keyword evidence="2" id="KW-0732">Signal</keyword>
<dbReference type="PATRIC" id="fig|1177154.3.peg.741"/>
<feature type="chain" id="PRO_5001918151" description="Porin domain-containing protein" evidence="2">
    <location>
        <begin position="23"/>
        <end position="409"/>
    </location>
</feature>
<sequence>MIMKRAFSAALMFGLVTGPVWAETPDSDVEQRLKAYEQRLEQLEQQQLEGALDEEERITINGFLSAGMSIADAPTETGDATYIDGSGDKWSHDSLTRAGVQFNAKINDKAQAVVQLFASGEEDFDAEIQWAYLDYALTDTVSAKAGRIVAPFYMHSQYVDVGYAYPWVTPPAEVYLLAPVKTMEGMELAWSFATGPVYHRVSGFWGSSTVDAGARAGNAQFQADDISGVNLTSRWSDWTFRAAYSGAALSVPQDDLAAVGTPPTLSIDDVYTYFAGVGLQYDDGSWFFSSEMARVSFSNWYPTSESGYVSVGKYLGKWMPLVTWSAIYPKALDDELPQQLNDFLAERQKSWTAGLRYSLTESVALKGEYSYYYDFADEEVTTTGFFVTDGTPLKEDNPTVVRLSVDLVF</sequence>
<reference evidence="3 4" key="1">
    <citation type="submission" date="2012-09" db="EMBL/GenBank/DDBJ databases">
        <title>Genome Sequence of alkane-degrading Bacterium Alcanivorax sp. 19-m-6.</title>
        <authorList>
            <person name="Lai Q."/>
            <person name="Shao Z."/>
        </authorList>
    </citation>
    <scope>NUCLEOTIDE SEQUENCE [LARGE SCALE GENOMIC DNA]</scope>
    <source>
        <strain evidence="3 4">19-m-6</strain>
    </source>
</reference>
<proteinExistence type="predicted"/>
<dbReference type="SUPFAM" id="SSF56935">
    <property type="entry name" value="Porins"/>
    <property type="match status" value="1"/>
</dbReference>
<feature type="signal peptide" evidence="2">
    <location>
        <begin position="1"/>
        <end position="22"/>
    </location>
</feature>
<keyword evidence="4" id="KW-1185">Reference proteome</keyword>
<name>A0A095SPI5_9GAMM</name>
<keyword evidence="1" id="KW-0175">Coiled coil</keyword>
<feature type="coiled-coil region" evidence="1">
    <location>
        <begin position="26"/>
        <end position="53"/>
    </location>
</feature>
<accession>A0A095SPI5</accession>
<evidence type="ECO:0000256" key="2">
    <source>
        <dbReference type="SAM" id="SignalP"/>
    </source>
</evidence>
<dbReference type="eggNOG" id="COG3203">
    <property type="taxonomic scope" value="Bacteria"/>
</dbReference>
<evidence type="ECO:0000256" key="1">
    <source>
        <dbReference type="SAM" id="Coils"/>
    </source>
</evidence>
<gene>
    <name evidence="3" type="ORF">Y5S_00736</name>
</gene>
<dbReference type="Gene3D" id="2.40.160.10">
    <property type="entry name" value="Porin"/>
    <property type="match status" value="1"/>
</dbReference>
<dbReference type="STRING" id="1177154.Y5S_00736"/>
<dbReference type="Proteomes" id="UP000029444">
    <property type="component" value="Unassembled WGS sequence"/>
</dbReference>
<comment type="caution">
    <text evidence="3">The sequence shown here is derived from an EMBL/GenBank/DDBJ whole genome shotgun (WGS) entry which is preliminary data.</text>
</comment>
<evidence type="ECO:0000313" key="4">
    <source>
        <dbReference type="Proteomes" id="UP000029444"/>
    </source>
</evidence>
<dbReference type="AlphaFoldDB" id="A0A095SPI5"/>
<dbReference type="EMBL" id="ARXV01000002">
    <property type="protein sequence ID" value="KGD66264.1"/>
    <property type="molecule type" value="Genomic_DNA"/>
</dbReference>